<reference evidence="1" key="1">
    <citation type="submission" date="2021-02" db="EMBL/GenBank/DDBJ databases">
        <authorList>
            <person name="Dougan E. K."/>
            <person name="Rhodes N."/>
            <person name="Thang M."/>
            <person name="Chan C."/>
        </authorList>
    </citation>
    <scope>NUCLEOTIDE SEQUENCE</scope>
</reference>
<evidence type="ECO:0000313" key="2">
    <source>
        <dbReference type="Proteomes" id="UP000604046"/>
    </source>
</evidence>
<keyword evidence="2" id="KW-1185">Reference proteome</keyword>
<proteinExistence type="predicted"/>
<organism evidence="1 2">
    <name type="scientific">Symbiodinium natans</name>
    <dbReference type="NCBI Taxonomy" id="878477"/>
    <lineage>
        <taxon>Eukaryota</taxon>
        <taxon>Sar</taxon>
        <taxon>Alveolata</taxon>
        <taxon>Dinophyceae</taxon>
        <taxon>Suessiales</taxon>
        <taxon>Symbiodiniaceae</taxon>
        <taxon>Symbiodinium</taxon>
    </lineage>
</organism>
<dbReference type="EMBL" id="CAJNDS010001335">
    <property type="protein sequence ID" value="CAE7255786.1"/>
    <property type="molecule type" value="Genomic_DNA"/>
</dbReference>
<dbReference type="OrthoDB" id="443685at2759"/>
<evidence type="ECO:0000313" key="1">
    <source>
        <dbReference type="EMBL" id="CAE7255786.1"/>
    </source>
</evidence>
<sequence>MTKSFAKLGCSGKFPGNVERDLMRLLELPLNLHYVDIPVIGASDRRSRQNLRLPFIMPHELVHWLHENGRVQIPQSEVQYYWQHLSEHQDWAGVHPGFGCMPLGTHQARYPLMNLREFICLGMESLSPVLEIITWSINQLALGIHPATDHEGNPYSGRYRAGTPIAGGKHFVLEYRGDWKWQKFLFRLRHSQATMTAGQLTFEGGAYPCLNFKAWNSRLVVLFFEVVLRDLCQSSIDQVLDPTLKEELEVASACATAMCAFLDTMEQSGRYLSKEQAESMHRSCCLFLDLYQVLVLLSQRRKQPRWKGIPKHHSWLHLCEDQISSLLNCRMCHSFVDEDFIGVWKKLVLAVPKPLLEYRCLCRYLLRLRVR</sequence>
<dbReference type="Proteomes" id="UP000604046">
    <property type="component" value="Unassembled WGS sequence"/>
</dbReference>
<accession>A0A812M2Y6</accession>
<protein>
    <submittedName>
        <fullName evidence="1">Uncharacterized protein</fullName>
    </submittedName>
</protein>
<comment type="caution">
    <text evidence="1">The sequence shown here is derived from an EMBL/GenBank/DDBJ whole genome shotgun (WGS) entry which is preliminary data.</text>
</comment>
<name>A0A812M2Y6_9DINO</name>
<gene>
    <name evidence="1" type="ORF">SNAT2548_LOCUS13055</name>
</gene>
<dbReference type="AlphaFoldDB" id="A0A812M2Y6"/>